<gene>
    <name evidence="2" type="ORF">AN218_04920</name>
</gene>
<feature type="coiled-coil region" evidence="1">
    <location>
        <begin position="131"/>
        <end position="162"/>
    </location>
</feature>
<name>A0A1E7LAH1_9ACTN</name>
<keyword evidence="3" id="KW-1185">Reference proteome</keyword>
<dbReference type="Proteomes" id="UP000176005">
    <property type="component" value="Unassembled WGS sequence"/>
</dbReference>
<sequence length="335" mass="37344">MRVAEASGMNLSVARLERWRKAGLIPRPGPDTLVQCGWKQVYPLETAQLVVGLLTCCARSRTIDDLALLAFFSEVPVPIEPVKAALARTYFTHRVAQQSKEQQLFEAIPQVHREADSAEYNWAEVAADLDMQQHRDAVRQMRANLKRNKELANATRIELDQRVRGVLIWLNAPALPVHDAEYMADLRCALAFHGPPEQSRAAWVLAALCHSQQRAVWRTTSGEQRFEELMALEEVELLHLRDLVRESLDAMWCMATEGKGQRFDVGSSASARLAGGMLIEWMGARHVHPPGSRPAQVLLDSLRGLWSQCAASADTDASGEGRSAFITRTRSDRGS</sequence>
<protein>
    <submittedName>
        <fullName evidence="2">Uncharacterized protein</fullName>
    </submittedName>
</protein>
<reference evidence="2 3" key="1">
    <citation type="journal article" date="2016" name="Front. Microbiol.">
        <title>Comparative Genomics Analysis of Streptomyces Species Reveals Their Adaptation to the Marine Environment and Their Diversity at the Genomic Level.</title>
        <authorList>
            <person name="Tian X."/>
            <person name="Zhang Z."/>
            <person name="Yang T."/>
            <person name="Chen M."/>
            <person name="Li J."/>
            <person name="Chen F."/>
            <person name="Yang J."/>
            <person name="Li W."/>
            <person name="Zhang B."/>
            <person name="Zhang Z."/>
            <person name="Wu J."/>
            <person name="Zhang C."/>
            <person name="Long L."/>
            <person name="Xiao J."/>
        </authorList>
    </citation>
    <scope>NUCLEOTIDE SEQUENCE [LARGE SCALE GENOMIC DNA]</scope>
    <source>
        <strain evidence="2 3">SCSIO 10429</strain>
    </source>
</reference>
<evidence type="ECO:0000313" key="2">
    <source>
        <dbReference type="EMBL" id="OEV13154.1"/>
    </source>
</evidence>
<dbReference type="EMBL" id="LJGW01000095">
    <property type="protein sequence ID" value="OEV13154.1"/>
    <property type="molecule type" value="Genomic_DNA"/>
</dbReference>
<comment type="caution">
    <text evidence="2">The sequence shown here is derived from an EMBL/GenBank/DDBJ whole genome shotgun (WGS) entry which is preliminary data.</text>
</comment>
<organism evidence="2 3">
    <name type="scientific">Streptomyces nanshensis</name>
    <dbReference type="NCBI Taxonomy" id="518642"/>
    <lineage>
        <taxon>Bacteria</taxon>
        <taxon>Bacillati</taxon>
        <taxon>Actinomycetota</taxon>
        <taxon>Actinomycetes</taxon>
        <taxon>Kitasatosporales</taxon>
        <taxon>Streptomycetaceae</taxon>
        <taxon>Streptomyces</taxon>
    </lineage>
</organism>
<evidence type="ECO:0000256" key="1">
    <source>
        <dbReference type="SAM" id="Coils"/>
    </source>
</evidence>
<keyword evidence="1" id="KW-0175">Coiled coil</keyword>
<proteinExistence type="predicted"/>
<dbReference type="AlphaFoldDB" id="A0A1E7LAH1"/>
<evidence type="ECO:0000313" key="3">
    <source>
        <dbReference type="Proteomes" id="UP000176005"/>
    </source>
</evidence>
<accession>A0A1E7LAH1</accession>